<keyword evidence="2" id="KW-1185">Reference proteome</keyword>
<organism evidence="1 2">
    <name type="scientific">Bacteroides clarus YIT 12056</name>
    <dbReference type="NCBI Taxonomy" id="762984"/>
    <lineage>
        <taxon>Bacteria</taxon>
        <taxon>Pseudomonadati</taxon>
        <taxon>Bacteroidota</taxon>
        <taxon>Bacteroidia</taxon>
        <taxon>Bacteroidales</taxon>
        <taxon>Bacteroidaceae</taxon>
        <taxon>Bacteroides</taxon>
    </lineage>
</organism>
<dbReference type="EMBL" id="AFBM01000016">
    <property type="protein sequence ID" value="EGF52304.1"/>
    <property type="molecule type" value="Genomic_DNA"/>
</dbReference>
<sequence>MEFERELPVAEYSREFFYPILHFWNPFVKDMRGGVGIFIGIAVLW</sequence>
<dbReference type="Proteomes" id="UP000010321">
    <property type="component" value="Unassembled WGS sequence"/>
</dbReference>
<accession>A0ABP2KRE7</accession>
<evidence type="ECO:0000313" key="2">
    <source>
        <dbReference type="Proteomes" id="UP000010321"/>
    </source>
</evidence>
<evidence type="ECO:0000313" key="1">
    <source>
        <dbReference type="EMBL" id="EGF52304.1"/>
    </source>
</evidence>
<name>A0ABP2KRE7_9BACE</name>
<protein>
    <submittedName>
        <fullName evidence="1">Uncharacterized protein</fullName>
    </submittedName>
</protein>
<proteinExistence type="predicted"/>
<gene>
    <name evidence="1" type="ORF">HMPREF9445_01534</name>
</gene>
<reference evidence="1 2" key="1">
    <citation type="submission" date="2011-02" db="EMBL/GenBank/DDBJ databases">
        <authorList>
            <person name="Weinstock G."/>
            <person name="Sodergren E."/>
            <person name="Clifton S."/>
            <person name="Fulton L."/>
            <person name="Fulton B."/>
            <person name="Courtney L."/>
            <person name="Fronick C."/>
            <person name="Harrison M."/>
            <person name="Strong C."/>
            <person name="Farmer C."/>
            <person name="Delahaunty K."/>
            <person name="Markovic C."/>
            <person name="Hall O."/>
            <person name="Minx P."/>
            <person name="Tomlinson C."/>
            <person name="Mitreva M."/>
            <person name="Hou S."/>
            <person name="Chen J."/>
            <person name="Wollam A."/>
            <person name="Pepin K.H."/>
            <person name="Johnson M."/>
            <person name="Bhonagiri V."/>
            <person name="Zhang X."/>
            <person name="Suruliraj S."/>
            <person name="Warren W."/>
            <person name="Chinwalla A."/>
            <person name="Mardis E.R."/>
            <person name="Wilson R.K."/>
        </authorList>
    </citation>
    <scope>NUCLEOTIDE SEQUENCE [LARGE SCALE GENOMIC DNA]</scope>
    <source>
        <strain evidence="1 2">YIT 12056</strain>
    </source>
</reference>
<comment type="caution">
    <text evidence="1">The sequence shown here is derived from an EMBL/GenBank/DDBJ whole genome shotgun (WGS) entry which is preliminary data.</text>
</comment>